<dbReference type="EMBL" id="JABFAF010270284">
    <property type="protein sequence ID" value="MBA0878021.1"/>
    <property type="molecule type" value="Genomic_DNA"/>
</dbReference>
<organism evidence="1 2">
    <name type="scientific">Gossypium schwendimanii</name>
    <name type="common">Cotton</name>
    <dbReference type="NCBI Taxonomy" id="34291"/>
    <lineage>
        <taxon>Eukaryota</taxon>
        <taxon>Viridiplantae</taxon>
        <taxon>Streptophyta</taxon>
        <taxon>Embryophyta</taxon>
        <taxon>Tracheophyta</taxon>
        <taxon>Spermatophyta</taxon>
        <taxon>Magnoliopsida</taxon>
        <taxon>eudicotyledons</taxon>
        <taxon>Gunneridae</taxon>
        <taxon>Pentapetalae</taxon>
        <taxon>rosids</taxon>
        <taxon>malvids</taxon>
        <taxon>Malvales</taxon>
        <taxon>Malvaceae</taxon>
        <taxon>Malvoideae</taxon>
        <taxon>Gossypium</taxon>
    </lineage>
</organism>
<proteinExistence type="predicted"/>
<dbReference type="Proteomes" id="UP000593576">
    <property type="component" value="Unassembled WGS sequence"/>
</dbReference>
<reference evidence="1 2" key="1">
    <citation type="journal article" date="2019" name="Genome Biol. Evol.">
        <title>Insights into the evolution of the New World diploid cottons (Gossypium, subgenus Houzingenia) based on genome sequencing.</title>
        <authorList>
            <person name="Grover C.E."/>
            <person name="Arick M.A. 2nd"/>
            <person name="Thrash A."/>
            <person name="Conover J.L."/>
            <person name="Sanders W.S."/>
            <person name="Peterson D.G."/>
            <person name="Frelichowski J.E."/>
            <person name="Scheffler J.A."/>
            <person name="Scheffler B.E."/>
            <person name="Wendel J.F."/>
        </authorList>
    </citation>
    <scope>NUCLEOTIDE SEQUENCE [LARGE SCALE GENOMIC DNA]</scope>
    <source>
        <strain evidence="1">1</strain>
        <tissue evidence="1">Leaf</tissue>
    </source>
</reference>
<protein>
    <submittedName>
        <fullName evidence="1">Uncharacterized protein</fullName>
    </submittedName>
</protein>
<name>A0A7J9N3Y2_GOSSC</name>
<sequence>MHQSDRVYQSMASRIYYQQRKDSGNCMSKGNDVAL</sequence>
<accession>A0A7J9N3Y2</accession>
<keyword evidence="2" id="KW-1185">Reference proteome</keyword>
<evidence type="ECO:0000313" key="2">
    <source>
        <dbReference type="Proteomes" id="UP000593576"/>
    </source>
</evidence>
<evidence type="ECO:0000313" key="1">
    <source>
        <dbReference type="EMBL" id="MBA0878021.1"/>
    </source>
</evidence>
<comment type="caution">
    <text evidence="1">The sequence shown here is derived from an EMBL/GenBank/DDBJ whole genome shotgun (WGS) entry which is preliminary data.</text>
</comment>
<gene>
    <name evidence="1" type="ORF">Goshw_008788</name>
</gene>
<dbReference type="AlphaFoldDB" id="A0A7J9N3Y2"/>